<dbReference type="CDD" id="cd13193">
    <property type="entry name" value="FERM_C_FARP1-like"/>
    <property type="match status" value="1"/>
</dbReference>
<dbReference type="SMART" id="SM00295">
    <property type="entry name" value="B41"/>
    <property type="match status" value="1"/>
</dbReference>
<dbReference type="PANTHER" id="PTHR45858">
    <property type="entry name" value="FERM DOMAIN CONTAINING PROTEIN"/>
    <property type="match status" value="1"/>
</dbReference>
<feature type="region of interest" description="Disordered" evidence="1">
    <location>
        <begin position="490"/>
        <end position="517"/>
    </location>
</feature>
<proteinExistence type="predicted"/>
<dbReference type="FunFam" id="3.10.20.90:FF:000040">
    <property type="entry name" value="FERM, RhoGEF and pleckstrin domain-containing protein"/>
    <property type="match status" value="1"/>
</dbReference>
<dbReference type="InterPro" id="IPR019748">
    <property type="entry name" value="FERM_central"/>
</dbReference>
<keyword evidence="4" id="KW-1185">Reference proteome</keyword>
<dbReference type="PROSITE" id="PS00660">
    <property type="entry name" value="FERM_1"/>
    <property type="match status" value="1"/>
</dbReference>
<protein>
    <submittedName>
        <fullName evidence="3">FERM domain containing 7</fullName>
    </submittedName>
</protein>
<dbReference type="InterPro" id="IPR018979">
    <property type="entry name" value="FERM_N"/>
</dbReference>
<dbReference type="GO" id="GO:0005829">
    <property type="term" value="C:cytosol"/>
    <property type="evidence" value="ECO:0007669"/>
    <property type="project" value="Ensembl"/>
</dbReference>
<dbReference type="SUPFAM" id="SSF50729">
    <property type="entry name" value="PH domain-like"/>
    <property type="match status" value="1"/>
</dbReference>
<dbReference type="PRINTS" id="PR00935">
    <property type="entry name" value="BAND41"/>
</dbReference>
<dbReference type="CDD" id="cd14473">
    <property type="entry name" value="FERM_B-lobe"/>
    <property type="match status" value="1"/>
</dbReference>
<dbReference type="InterPro" id="IPR029071">
    <property type="entry name" value="Ubiquitin-like_domsf"/>
</dbReference>
<dbReference type="GO" id="GO:0051497">
    <property type="term" value="P:negative regulation of stress fiber assembly"/>
    <property type="evidence" value="ECO:0007669"/>
    <property type="project" value="Ensembl"/>
</dbReference>
<dbReference type="InterPro" id="IPR018980">
    <property type="entry name" value="FERM_PH-like_C"/>
</dbReference>
<gene>
    <name evidence="3" type="primary">FRMD7</name>
</gene>
<dbReference type="GO" id="GO:0051057">
    <property type="term" value="P:positive regulation of small GTPase mediated signal transduction"/>
    <property type="evidence" value="ECO:0007669"/>
    <property type="project" value="Ensembl"/>
</dbReference>
<dbReference type="GO" id="GO:0005654">
    <property type="term" value="C:nucleoplasm"/>
    <property type="evidence" value="ECO:0007669"/>
    <property type="project" value="Ensembl"/>
</dbReference>
<evidence type="ECO:0000256" key="1">
    <source>
        <dbReference type="SAM" id="MobiDB-lite"/>
    </source>
</evidence>
<dbReference type="Pfam" id="PF00373">
    <property type="entry name" value="FERM_M"/>
    <property type="match status" value="1"/>
</dbReference>
<dbReference type="InterPro" id="IPR014352">
    <property type="entry name" value="FERM/acyl-CoA-bd_prot_sf"/>
</dbReference>
<evidence type="ECO:0000259" key="2">
    <source>
        <dbReference type="PROSITE" id="PS50057"/>
    </source>
</evidence>
<evidence type="ECO:0000313" key="4">
    <source>
        <dbReference type="Proteomes" id="UP000016665"/>
    </source>
</evidence>
<accession>U3JGI9</accession>
<dbReference type="PANTHER" id="PTHR45858:SF1">
    <property type="entry name" value="FERM DOMAIN-CONTAINING PROTEIN 7"/>
    <property type="match status" value="1"/>
</dbReference>
<dbReference type="Gene3D" id="3.10.20.90">
    <property type="entry name" value="Phosphatidylinositol 3-kinase Catalytic Subunit, Chain A, domain 1"/>
    <property type="match status" value="1"/>
</dbReference>
<dbReference type="FunFam" id="1.20.80.10:FF:000005">
    <property type="entry name" value="FERM, RhoGEF and pleckstrin domain-containing protein 1"/>
    <property type="match status" value="1"/>
</dbReference>
<evidence type="ECO:0000313" key="3">
    <source>
        <dbReference type="Ensembl" id="ENSFALP00000001893.2"/>
    </source>
</evidence>
<sequence>MLHLKVQFLDDSQKIFVVDQKSCGKGLFNLTCSHLNLVEKEYFGLEFHSQAGNQVWLEPLKPITKQVKNPKEVLFKFMVKFFPVDPGHLREELTRYLFTLQIKKDLAQGRLPCSDKSAALLVSHLLQSELGDFHEETDQHHLATHRYLPNQEYLDNKIMHYHRRHRGKTPAESDAQLLDVARKLEMYGIRPHPASDGEGTQINLAGNTKINTFNWSKIRKLSFKRKHFLIKLHANISALCKDTLEFTMASRDTCKAFWKTCVEYHAFFRLSEEPKSKPKALLCSKGSSFRYRGGSAWGDLERGRTLLATHLPVLLSCRKHYTSRYDERQCRSSPDLLTDVSKQVEELRLAYGSRGSYHANGVHGSEPSLDSRRRSSTVEVTFAAELDRSKPEASPTFLPHSKSSSAFPLLYAELEMERAWEPIDLFGARNPLTSFRPHHQFAGNSKSTSVGNMRDVSARPLVYTDVPCPLPVAAPAPAVLLCPDRAVHGPGAAKPRGQSPSGTRIPREAAGAAAAAGTAGESRALARSFDFGLQEQPPKRSWSQSDMKAIRFPYGSEFRPLGPCPALSSRRGAVFWQVPAQPGLAPGPRRSERYLGSSTESSDSDSELLAADYCSLYGRLLRSPMARLRLSSGSLQLSEEDEEASLATRAAEERISRGASKYFT</sequence>
<dbReference type="GO" id="GO:0030426">
    <property type="term" value="C:growth cone"/>
    <property type="evidence" value="ECO:0007669"/>
    <property type="project" value="Ensembl"/>
</dbReference>
<feature type="domain" description="FERM" evidence="2">
    <location>
        <begin position="2"/>
        <end position="272"/>
    </location>
</feature>
<dbReference type="Gene3D" id="2.30.29.30">
    <property type="entry name" value="Pleckstrin-homology domain (PH domain)/Phosphotyrosine-binding domain (PTB)"/>
    <property type="match status" value="1"/>
</dbReference>
<dbReference type="SUPFAM" id="SSF47031">
    <property type="entry name" value="Second domain of FERM"/>
    <property type="match status" value="1"/>
</dbReference>
<reference evidence="3" key="3">
    <citation type="submission" date="2025-09" db="UniProtKB">
        <authorList>
            <consortium name="Ensembl"/>
        </authorList>
    </citation>
    <scope>IDENTIFICATION</scope>
</reference>
<dbReference type="GO" id="GO:0043025">
    <property type="term" value="C:neuronal cell body"/>
    <property type="evidence" value="ECO:0007669"/>
    <property type="project" value="Ensembl"/>
</dbReference>
<feature type="region of interest" description="Disordered" evidence="1">
    <location>
        <begin position="582"/>
        <end position="603"/>
    </location>
</feature>
<dbReference type="SMART" id="SM01196">
    <property type="entry name" value="FERM_C"/>
    <property type="match status" value="1"/>
</dbReference>
<dbReference type="SUPFAM" id="SSF54236">
    <property type="entry name" value="Ubiquitin-like"/>
    <property type="match status" value="1"/>
</dbReference>
<dbReference type="GO" id="GO:0005886">
    <property type="term" value="C:plasma membrane"/>
    <property type="evidence" value="ECO:0007669"/>
    <property type="project" value="Ensembl"/>
</dbReference>
<dbReference type="GeneTree" id="ENSGT00940000158972"/>
<dbReference type="Pfam" id="PF09379">
    <property type="entry name" value="FERM_N"/>
    <property type="match status" value="1"/>
</dbReference>
<dbReference type="AlphaFoldDB" id="U3JGI9"/>
<name>U3JGI9_FICAL</name>
<dbReference type="Pfam" id="PF09380">
    <property type="entry name" value="FERM_C"/>
    <property type="match status" value="1"/>
</dbReference>
<dbReference type="InterPro" id="IPR041788">
    <property type="entry name" value="FARP1/FARP2/FRMD7_FERM_C"/>
</dbReference>
<reference evidence="3 4" key="1">
    <citation type="journal article" date="2012" name="Nature">
        <title>The genomic landscape of species divergence in Ficedula flycatchers.</title>
        <authorList>
            <person name="Ellegren H."/>
            <person name="Smeds L."/>
            <person name="Burri R."/>
            <person name="Olason P.I."/>
            <person name="Backstrom N."/>
            <person name="Kawakami T."/>
            <person name="Kunstner A."/>
            <person name="Makinen H."/>
            <person name="Nadachowska-Brzyska K."/>
            <person name="Qvarnstrom A."/>
            <person name="Uebbing S."/>
            <person name="Wolf J.B."/>
        </authorList>
    </citation>
    <scope>NUCLEOTIDE SEQUENCE [LARGE SCALE GENOMIC DNA]</scope>
</reference>
<dbReference type="HOGENOM" id="CLU_030239_0_0_1"/>
<dbReference type="InterPro" id="IPR035963">
    <property type="entry name" value="FERM_2"/>
</dbReference>
<dbReference type="InterPro" id="IPR019749">
    <property type="entry name" value="Band_41_domain"/>
</dbReference>
<dbReference type="InterPro" id="IPR011993">
    <property type="entry name" value="PH-like_dom_sf"/>
</dbReference>
<dbReference type="InterPro" id="IPR051835">
    <property type="entry name" value="RAC1-GEF"/>
</dbReference>
<reference evidence="3" key="2">
    <citation type="submission" date="2025-08" db="UniProtKB">
        <authorList>
            <consortium name="Ensembl"/>
        </authorList>
    </citation>
    <scope>IDENTIFICATION</scope>
</reference>
<dbReference type="GO" id="GO:0010592">
    <property type="term" value="P:positive regulation of lamellipodium assembly"/>
    <property type="evidence" value="ECO:0007669"/>
    <property type="project" value="Ensembl"/>
</dbReference>
<dbReference type="InterPro" id="IPR019747">
    <property type="entry name" value="FERM_CS"/>
</dbReference>
<dbReference type="GO" id="GO:0010975">
    <property type="term" value="P:regulation of neuron projection development"/>
    <property type="evidence" value="ECO:0007669"/>
    <property type="project" value="Ensembl"/>
</dbReference>
<dbReference type="Gene3D" id="1.20.80.10">
    <property type="match status" value="1"/>
</dbReference>
<dbReference type="Proteomes" id="UP000016665">
    <property type="component" value="Chromosome 4A"/>
</dbReference>
<dbReference type="GO" id="GO:0005085">
    <property type="term" value="F:guanyl-nucleotide exchange factor activity"/>
    <property type="evidence" value="ECO:0007669"/>
    <property type="project" value="TreeGrafter"/>
</dbReference>
<dbReference type="FunFam" id="2.30.29.30:FF:000002">
    <property type="entry name" value="Band 4.1-like protein 5 isoform 1"/>
    <property type="match status" value="1"/>
</dbReference>
<dbReference type="PROSITE" id="PS50057">
    <property type="entry name" value="FERM_3"/>
    <property type="match status" value="1"/>
</dbReference>
<organism evidence="3 4">
    <name type="scientific">Ficedula albicollis</name>
    <name type="common">Collared flycatcher</name>
    <name type="synonym">Muscicapa albicollis</name>
    <dbReference type="NCBI Taxonomy" id="59894"/>
    <lineage>
        <taxon>Eukaryota</taxon>
        <taxon>Metazoa</taxon>
        <taxon>Chordata</taxon>
        <taxon>Craniata</taxon>
        <taxon>Vertebrata</taxon>
        <taxon>Euteleostomi</taxon>
        <taxon>Archelosauria</taxon>
        <taxon>Archosauria</taxon>
        <taxon>Dinosauria</taxon>
        <taxon>Saurischia</taxon>
        <taxon>Theropoda</taxon>
        <taxon>Coelurosauria</taxon>
        <taxon>Aves</taxon>
        <taxon>Neognathae</taxon>
        <taxon>Neoaves</taxon>
        <taxon>Telluraves</taxon>
        <taxon>Australaves</taxon>
        <taxon>Passeriformes</taxon>
        <taxon>Muscicapidae</taxon>
        <taxon>Ficedula</taxon>
    </lineage>
</organism>
<feature type="region of interest" description="Disordered" evidence="1">
    <location>
        <begin position="639"/>
        <end position="664"/>
    </location>
</feature>
<dbReference type="eggNOG" id="KOG3531">
    <property type="taxonomic scope" value="Eukaryota"/>
</dbReference>
<dbReference type="CDD" id="cd17188">
    <property type="entry name" value="FERM_F1_FRMD7"/>
    <property type="match status" value="1"/>
</dbReference>
<dbReference type="STRING" id="59894.ENSFALP00000001893"/>
<dbReference type="Ensembl" id="ENSFALT00000001904.2">
    <property type="protein sequence ID" value="ENSFALP00000001893.2"/>
    <property type="gene ID" value="ENSFALG00000001819.2"/>
</dbReference>
<dbReference type="InterPro" id="IPR000299">
    <property type="entry name" value="FERM_domain"/>
</dbReference>